<reference evidence="1 2" key="2">
    <citation type="submission" date="2009-02" db="EMBL/GenBank/DDBJ databases">
        <title>Draft genome sequence of Holdemania filiformis DSM 12042.</title>
        <authorList>
            <person name="Sudarsanam P."/>
            <person name="Ley R."/>
            <person name="Guruge J."/>
            <person name="Turnbaugh P.J."/>
            <person name="Mahowald M."/>
            <person name="Liep D."/>
            <person name="Gordon J."/>
        </authorList>
    </citation>
    <scope>NUCLEOTIDE SEQUENCE [LARGE SCALE GENOMIC DNA]</scope>
    <source>
        <strain evidence="1 2">DSM 12042</strain>
    </source>
</reference>
<reference evidence="1 2" key="1">
    <citation type="submission" date="2008-12" db="EMBL/GenBank/DDBJ databases">
        <authorList>
            <person name="Fulton L."/>
            <person name="Clifton S."/>
            <person name="Fulton B."/>
            <person name="Xu J."/>
            <person name="Minx P."/>
            <person name="Pepin K.H."/>
            <person name="Johnson M."/>
            <person name="Bhonagiri V."/>
            <person name="Nash W.E."/>
            <person name="Mardis E.R."/>
            <person name="Wilson R.K."/>
        </authorList>
    </citation>
    <scope>NUCLEOTIDE SEQUENCE [LARGE SCALE GENOMIC DNA]</scope>
    <source>
        <strain evidence="1 2">DSM 12042</strain>
    </source>
</reference>
<dbReference type="STRING" id="545696.HOLDEFILI_01260"/>
<comment type="caution">
    <text evidence="1">The sequence shown here is derived from an EMBL/GenBank/DDBJ whole genome shotgun (WGS) entry which is preliminary data.</text>
</comment>
<dbReference type="RefSeq" id="WP_006058463.1">
    <property type="nucleotide sequence ID" value="NZ_GG657554.1"/>
</dbReference>
<dbReference type="SUPFAM" id="SSF53474">
    <property type="entry name" value="alpha/beta-Hydrolases"/>
    <property type="match status" value="1"/>
</dbReference>
<sequence length="399" mass="46296">MKNNQALNMTLLCFDPIHYPKNEGVMRRIHYGGSTESFPVENCAVYNEDGSVSLKYYNPTAKKVELRYRLHNYQHSKSEYRKDPDFYSKDFVIEPMTLEDDGYWHITINPGAGFHSVYFIADGVRVINTRGPYGYDGFDIRNFVDLPDDEDTQLHPVPHGAITREIYWSEETQRYRACWVYTPASYAFSDRKYPVLYMQHGGSQDEVCWFQSGKLDMLMDNLIARGEAEEMIIVCNNGYVLKETETGEFQEGRLDHVIINDCMPYIEKKYRIQTDRRKRAAAGLSMGGGHVRRLVFGHPELFANVGIFSSGECFPTVTEDMDFSKLFSDAAQFNESMDVVYITCGEADPRYDRTTADLRPLQDQGFKIEFQGYQGQHEWNVWRYSAKDFVKKLFKPNQE</sequence>
<dbReference type="eggNOG" id="COG2382">
    <property type="taxonomic scope" value="Bacteria"/>
</dbReference>
<dbReference type="PANTHER" id="PTHR48098:SF1">
    <property type="entry name" value="DIACYLGLYCEROL ACYLTRANSFERASE_MYCOLYLTRANSFERASE AG85A"/>
    <property type="match status" value="1"/>
</dbReference>
<dbReference type="AlphaFoldDB" id="B9Y628"/>
<dbReference type="HOGENOM" id="CLU_037618_2_1_9"/>
<organism evidence="1 2">
    <name type="scientific">Holdemania filiformis DSM 12042</name>
    <dbReference type="NCBI Taxonomy" id="545696"/>
    <lineage>
        <taxon>Bacteria</taxon>
        <taxon>Bacillati</taxon>
        <taxon>Bacillota</taxon>
        <taxon>Erysipelotrichia</taxon>
        <taxon>Erysipelotrichales</taxon>
        <taxon>Erysipelotrichaceae</taxon>
        <taxon>Holdemania</taxon>
    </lineage>
</organism>
<proteinExistence type="predicted"/>
<dbReference type="ESTHER" id="9firm-b9y628">
    <property type="family name" value="A85-Feruloyl-Esterase"/>
</dbReference>
<accession>B9Y628</accession>
<evidence type="ECO:0000313" key="1">
    <source>
        <dbReference type="EMBL" id="EEF68560.1"/>
    </source>
</evidence>
<evidence type="ECO:0000313" key="2">
    <source>
        <dbReference type="Proteomes" id="UP000005950"/>
    </source>
</evidence>
<dbReference type="Proteomes" id="UP000005950">
    <property type="component" value="Unassembled WGS sequence"/>
</dbReference>
<dbReference type="InterPro" id="IPR050583">
    <property type="entry name" value="Mycobacterial_A85_antigen"/>
</dbReference>
<gene>
    <name evidence="1" type="ORF">HOLDEFILI_01260</name>
</gene>
<dbReference type="InterPro" id="IPR029058">
    <property type="entry name" value="AB_hydrolase_fold"/>
</dbReference>
<dbReference type="OrthoDB" id="9794761at2"/>
<dbReference type="Gene3D" id="3.40.50.1820">
    <property type="entry name" value="alpha/beta hydrolase"/>
    <property type="match status" value="1"/>
</dbReference>
<name>B9Y628_9FIRM</name>
<dbReference type="EMBL" id="ACCF01000074">
    <property type="protein sequence ID" value="EEF68560.1"/>
    <property type="molecule type" value="Genomic_DNA"/>
</dbReference>
<dbReference type="GO" id="GO:0016747">
    <property type="term" value="F:acyltransferase activity, transferring groups other than amino-acyl groups"/>
    <property type="evidence" value="ECO:0007669"/>
    <property type="project" value="TreeGrafter"/>
</dbReference>
<protein>
    <submittedName>
        <fullName evidence="1">Putative esterase</fullName>
    </submittedName>
</protein>
<dbReference type="InterPro" id="IPR000801">
    <property type="entry name" value="Esterase-like"/>
</dbReference>
<dbReference type="Pfam" id="PF00756">
    <property type="entry name" value="Esterase"/>
    <property type="match status" value="1"/>
</dbReference>
<dbReference type="PANTHER" id="PTHR48098">
    <property type="entry name" value="ENTEROCHELIN ESTERASE-RELATED"/>
    <property type="match status" value="1"/>
</dbReference>